<proteinExistence type="inferred from homology"/>
<keyword evidence="3 4" id="KW-0663">Pyridoxal phosphate</keyword>
<reference evidence="6 7" key="1">
    <citation type="journal article" date="2013" name="Genome Announc.">
        <title>Draft genome sequence of Serratia sp. strain ATCC 39006, a model bacterium for analysis of the biosynthesis and regulation of prodigiosin, a carbapenem, and gas vesicles.</title>
        <authorList>
            <person name="Fineran P.C."/>
            <person name="Iglesias Cans M.C."/>
            <person name="Ramsay J.P."/>
            <person name="Wilf N.M."/>
            <person name="Cossyleon D."/>
            <person name="McNeil M.B."/>
            <person name="Williamson N.R."/>
            <person name="Monson R.E."/>
            <person name="Becher S.A."/>
            <person name="Stanton J.A."/>
            <person name="Brugger K."/>
            <person name="Brown S.D."/>
            <person name="Salmond G.P."/>
        </authorList>
    </citation>
    <scope>NUCLEOTIDE SEQUENCE [LARGE SCALE GENOMIC DNA]</scope>
    <source>
        <strain evidence="6">ATCC 39006</strain>
        <strain evidence="7">ATCC 39006 / SC 11482</strain>
    </source>
</reference>
<evidence type="ECO:0000313" key="6">
    <source>
        <dbReference type="EMBL" id="AUH05740.1"/>
    </source>
</evidence>
<dbReference type="GO" id="GO:0030170">
    <property type="term" value="F:pyridoxal phosphate binding"/>
    <property type="evidence" value="ECO:0007669"/>
    <property type="project" value="InterPro"/>
</dbReference>
<dbReference type="PIRSF" id="PIRSF000521">
    <property type="entry name" value="Transaminase_4ab_Lys_Orn"/>
    <property type="match status" value="1"/>
</dbReference>
<evidence type="ECO:0000256" key="4">
    <source>
        <dbReference type="RuleBase" id="RU003560"/>
    </source>
</evidence>
<dbReference type="Pfam" id="PF00202">
    <property type="entry name" value="Aminotran_3"/>
    <property type="match status" value="1"/>
</dbReference>
<dbReference type="SUPFAM" id="SSF53383">
    <property type="entry name" value="PLP-dependent transferases"/>
    <property type="match status" value="1"/>
</dbReference>
<dbReference type="CDD" id="cd00610">
    <property type="entry name" value="OAT_like"/>
    <property type="match status" value="1"/>
</dbReference>
<organism evidence="6 7">
    <name type="scientific">Serratia sp. (strain ATCC 39006)</name>
    <name type="common">Prodigiosinella confusarubida</name>
    <dbReference type="NCBI Taxonomy" id="104623"/>
    <lineage>
        <taxon>Bacteria</taxon>
        <taxon>Pseudomonadati</taxon>
        <taxon>Pseudomonadota</taxon>
        <taxon>Gammaproteobacteria</taxon>
        <taxon>Enterobacterales</taxon>
        <taxon>Pectobacteriaceae</taxon>
        <taxon>Prodigiosinella</taxon>
    </lineage>
</organism>
<dbReference type="PROSITE" id="PS00600">
    <property type="entry name" value="AA_TRANSFER_CLASS_3"/>
    <property type="match status" value="1"/>
</dbReference>
<dbReference type="InterPro" id="IPR015424">
    <property type="entry name" value="PyrdxlP-dep_Trfase"/>
</dbReference>
<dbReference type="KEGG" id="sera:Ser39006_017345"/>
<dbReference type="InterPro" id="IPR005814">
    <property type="entry name" value="Aminotrans_3"/>
</dbReference>
<dbReference type="OrthoDB" id="9801052at2"/>
<dbReference type="Gene3D" id="3.90.1150.10">
    <property type="entry name" value="Aspartate Aminotransferase, domain 1"/>
    <property type="match status" value="1"/>
</dbReference>
<dbReference type="KEGG" id="serq:CWC46_17345"/>
<evidence type="ECO:0000256" key="2">
    <source>
        <dbReference type="ARBA" id="ARBA00008954"/>
    </source>
</evidence>
<dbReference type="InterPro" id="IPR049704">
    <property type="entry name" value="Aminotrans_3_PPA_site"/>
</dbReference>
<dbReference type="Proteomes" id="UP000233778">
    <property type="component" value="Chromosome"/>
</dbReference>
<comment type="cofactor">
    <cofactor evidence="1">
        <name>pyridoxal 5'-phosphate</name>
        <dbReference type="ChEBI" id="CHEBI:597326"/>
    </cofactor>
</comment>
<dbReference type="RefSeq" id="WP_021015284.1">
    <property type="nucleotide sequence ID" value="NZ_CP025084.1"/>
</dbReference>
<dbReference type="AlphaFoldDB" id="A0A2I5TA26"/>
<dbReference type="Proteomes" id="UP000017700">
    <property type="component" value="Chromosome"/>
</dbReference>
<reference evidence="5 8" key="3">
    <citation type="submission" date="2017-11" db="EMBL/GenBank/DDBJ databases">
        <title>Complete genome sequence of Serratia sp. ATCC 39006 LacA.</title>
        <authorList>
            <person name="Hampton H.G."/>
            <person name="Jackson S.A."/>
            <person name="Jauregui R."/>
            <person name="Poulter G.T.M."/>
            <person name="Salmond G.P.C."/>
            <person name="Fineran P.C."/>
        </authorList>
    </citation>
    <scope>NUCLEOTIDE SEQUENCE [LARGE SCALE GENOMIC DNA]</scope>
    <source>
        <strain evidence="5 8">ATCC 39006</strain>
    </source>
</reference>
<sequence length="424" mass="46389">MTPHSERDLLARRKKLLGAGYRLFYQQPLHVVRGEGVWLYDSDGNRYLDVYNNVVSVGHCHPDVVAAIATQSAQLNTHTRYLTDAILEFAEDFLQEFPDELQNITMTCTGSESNDLALRIARQVTGGTGILVTRWAYHGVTTLLSGLSPALGAGAPRGDNVWLIDPPDTYHHATGSMTTSVVRALEAMQQAGARPAALLFDTIFSSDGVFSGEMQDVQQAVRLVRDAGGLCIADEVQAGFGRTGSHRWGFARYGITPDLVTMGKPMGNGHPVAAVVGRPALFDEFGRRQRYFNTFGGNPVSCQAAHAVLNILRRERLQENALQVGHYLEVGLRKLAAQHDVIGDIRAYGLFIGVELVNNASRQQPASAYAERVVNLMRQKRVLISTTGPNGNILKIRPPLVFQPEHADILLSTLGEVLTMHPNS</sequence>
<dbReference type="Gene3D" id="3.40.640.10">
    <property type="entry name" value="Type I PLP-dependent aspartate aminotransferase-like (Major domain)"/>
    <property type="match status" value="1"/>
</dbReference>
<dbReference type="EMBL" id="CP025085">
    <property type="protein sequence ID" value="AUH01419.1"/>
    <property type="molecule type" value="Genomic_DNA"/>
</dbReference>
<reference evidence="6" key="2">
    <citation type="submission" date="2013-09" db="EMBL/GenBank/DDBJ databases">
        <authorList>
            <person name="Wang G."/>
            <person name="Yang Y."/>
            <person name="Su Y."/>
        </authorList>
    </citation>
    <scope>NUCLEOTIDE SEQUENCE</scope>
    <source>
        <strain evidence="6">ATCC 39006</strain>
    </source>
</reference>
<dbReference type="PANTHER" id="PTHR45688:SF13">
    <property type="entry name" value="ALANINE--GLYOXYLATE AMINOTRANSFERASE 2-LIKE"/>
    <property type="match status" value="1"/>
</dbReference>
<dbReference type="EMBL" id="CP025084">
    <property type="protein sequence ID" value="AUH05740.1"/>
    <property type="molecule type" value="Genomic_DNA"/>
</dbReference>
<keyword evidence="6" id="KW-0808">Transferase</keyword>
<evidence type="ECO:0000256" key="3">
    <source>
        <dbReference type="ARBA" id="ARBA00022898"/>
    </source>
</evidence>
<protein>
    <submittedName>
        <fullName evidence="6">Aspartate aminotransferase family protein</fullName>
    </submittedName>
</protein>
<dbReference type="PANTHER" id="PTHR45688">
    <property type="match status" value="1"/>
</dbReference>
<name>A0A2I5TA26_SERS3</name>
<evidence type="ECO:0000313" key="7">
    <source>
        <dbReference type="Proteomes" id="UP000017700"/>
    </source>
</evidence>
<keyword evidence="6" id="KW-0032">Aminotransferase</keyword>
<dbReference type="GO" id="GO:0008483">
    <property type="term" value="F:transaminase activity"/>
    <property type="evidence" value="ECO:0007669"/>
    <property type="project" value="UniProtKB-KW"/>
</dbReference>
<evidence type="ECO:0000256" key="1">
    <source>
        <dbReference type="ARBA" id="ARBA00001933"/>
    </source>
</evidence>
<evidence type="ECO:0000313" key="8">
    <source>
        <dbReference type="Proteomes" id="UP000233778"/>
    </source>
</evidence>
<dbReference type="InterPro" id="IPR015421">
    <property type="entry name" value="PyrdxlP-dep_Trfase_major"/>
</dbReference>
<gene>
    <name evidence="5" type="ORF">CWC46_17345</name>
    <name evidence="6" type="ORF">Ser39006_017345</name>
</gene>
<keyword evidence="7" id="KW-1185">Reference proteome</keyword>
<dbReference type="STRING" id="104623.Ser39006_02018"/>
<evidence type="ECO:0000313" key="5">
    <source>
        <dbReference type="EMBL" id="AUH01419.1"/>
    </source>
</evidence>
<comment type="similarity">
    <text evidence="2 4">Belongs to the class-III pyridoxal-phosphate-dependent aminotransferase family.</text>
</comment>
<reference evidence="6" key="4">
    <citation type="submission" date="2017-11" db="EMBL/GenBank/DDBJ databases">
        <title>Complete genome sequence of Serratia sp. ATCC 39006.</title>
        <authorList>
            <person name="Hampton H.G."/>
            <person name="Jackson S.A."/>
            <person name="Jauregui R."/>
            <person name="Poulter G.T.M."/>
            <person name="Salmond G.P.C."/>
            <person name="Fineran P.C."/>
        </authorList>
    </citation>
    <scope>NUCLEOTIDE SEQUENCE</scope>
    <source>
        <strain evidence="6">ATCC 39006</strain>
    </source>
</reference>
<accession>A0A2I5TA26</accession>
<dbReference type="InterPro" id="IPR015422">
    <property type="entry name" value="PyrdxlP-dep_Trfase_small"/>
</dbReference>